<name>A0A7J6LMT3_PERCH</name>
<evidence type="ECO:0000256" key="1">
    <source>
        <dbReference type="SAM" id="SignalP"/>
    </source>
</evidence>
<sequence>MLLFAVFSIVSMTGSIWSHDSEITEFAGHSFPQRDLTKIIVKNGKLHGEQEDPKLSFCAPYCIDGSCPPAPAANKPTCDDPPGVCIILCDGDADCQEDAICINTGKAGVCAFNTTES</sequence>
<keyword evidence="3" id="KW-1185">Reference proteome</keyword>
<feature type="signal peptide" evidence="1">
    <location>
        <begin position="1"/>
        <end position="18"/>
    </location>
</feature>
<feature type="chain" id="PRO_5029803706" evidence="1">
    <location>
        <begin position="19"/>
        <end position="117"/>
    </location>
</feature>
<dbReference type="EMBL" id="JAAPAO010000422">
    <property type="protein sequence ID" value="KAF4660201.1"/>
    <property type="molecule type" value="Genomic_DNA"/>
</dbReference>
<reference evidence="2 3" key="1">
    <citation type="submission" date="2020-04" db="EMBL/GenBank/DDBJ databases">
        <title>Perkinsus chesapeaki whole genome sequence.</title>
        <authorList>
            <person name="Bogema D.R."/>
        </authorList>
    </citation>
    <scope>NUCLEOTIDE SEQUENCE [LARGE SCALE GENOMIC DNA]</scope>
    <source>
        <strain evidence="2">ATCC PRA-425</strain>
    </source>
</reference>
<evidence type="ECO:0000313" key="2">
    <source>
        <dbReference type="EMBL" id="KAF4660201.1"/>
    </source>
</evidence>
<gene>
    <name evidence="2" type="ORF">FOL47_007266</name>
</gene>
<organism evidence="2 3">
    <name type="scientific">Perkinsus chesapeaki</name>
    <name type="common">Clam parasite</name>
    <name type="synonym">Perkinsus andrewsi</name>
    <dbReference type="NCBI Taxonomy" id="330153"/>
    <lineage>
        <taxon>Eukaryota</taxon>
        <taxon>Sar</taxon>
        <taxon>Alveolata</taxon>
        <taxon>Perkinsozoa</taxon>
        <taxon>Perkinsea</taxon>
        <taxon>Perkinsida</taxon>
        <taxon>Perkinsidae</taxon>
        <taxon>Perkinsus</taxon>
    </lineage>
</organism>
<accession>A0A7J6LMT3</accession>
<comment type="caution">
    <text evidence="2">The sequence shown here is derived from an EMBL/GenBank/DDBJ whole genome shotgun (WGS) entry which is preliminary data.</text>
</comment>
<protein>
    <submittedName>
        <fullName evidence="2">Uncharacterized protein</fullName>
    </submittedName>
</protein>
<dbReference type="Proteomes" id="UP000591131">
    <property type="component" value="Unassembled WGS sequence"/>
</dbReference>
<evidence type="ECO:0000313" key="3">
    <source>
        <dbReference type="Proteomes" id="UP000591131"/>
    </source>
</evidence>
<dbReference type="AlphaFoldDB" id="A0A7J6LMT3"/>
<proteinExistence type="predicted"/>
<keyword evidence="1" id="KW-0732">Signal</keyword>